<sequence length="146" mass="16646">MSCSRRYLGHRLERTWIHADFFGKIPGGMDEEAGSGRLQELRSLTGGQKDLVVRVTVRNIARVEKFCRKARQSQRGAGMLHVLQPNGLHRMTETESKPVEIRPAEDSQSRRLLWEALVEGNLPPYSDLKMMSHGSDQPREPDSFFV</sequence>
<feature type="region of interest" description="Disordered" evidence="1">
    <location>
        <begin position="86"/>
        <end position="105"/>
    </location>
</feature>
<keyword evidence="3" id="KW-1185">Reference proteome</keyword>
<organism evidence="2 3">
    <name type="scientific">Portunus trituberculatus</name>
    <name type="common">Swimming crab</name>
    <name type="synonym">Neptunus trituberculatus</name>
    <dbReference type="NCBI Taxonomy" id="210409"/>
    <lineage>
        <taxon>Eukaryota</taxon>
        <taxon>Metazoa</taxon>
        <taxon>Ecdysozoa</taxon>
        <taxon>Arthropoda</taxon>
        <taxon>Crustacea</taxon>
        <taxon>Multicrustacea</taxon>
        <taxon>Malacostraca</taxon>
        <taxon>Eumalacostraca</taxon>
        <taxon>Eucarida</taxon>
        <taxon>Decapoda</taxon>
        <taxon>Pleocyemata</taxon>
        <taxon>Brachyura</taxon>
        <taxon>Eubrachyura</taxon>
        <taxon>Portunoidea</taxon>
        <taxon>Portunidae</taxon>
        <taxon>Portuninae</taxon>
        <taxon>Portunus</taxon>
    </lineage>
</organism>
<reference evidence="2 3" key="1">
    <citation type="submission" date="2019-05" db="EMBL/GenBank/DDBJ databases">
        <title>Another draft genome of Portunus trituberculatus and its Hox gene families provides insights of decapod evolution.</title>
        <authorList>
            <person name="Jeong J.-H."/>
            <person name="Song I."/>
            <person name="Kim S."/>
            <person name="Choi T."/>
            <person name="Kim D."/>
            <person name="Ryu S."/>
            <person name="Kim W."/>
        </authorList>
    </citation>
    <scope>NUCLEOTIDE SEQUENCE [LARGE SCALE GENOMIC DNA]</scope>
    <source>
        <tissue evidence="2">Muscle</tissue>
    </source>
</reference>
<evidence type="ECO:0000256" key="1">
    <source>
        <dbReference type="SAM" id="MobiDB-lite"/>
    </source>
</evidence>
<dbReference type="Proteomes" id="UP000324222">
    <property type="component" value="Unassembled WGS sequence"/>
</dbReference>
<name>A0A5B7JQ80_PORTR</name>
<gene>
    <name evidence="2" type="ORF">E2C01_094362</name>
</gene>
<proteinExistence type="predicted"/>
<protein>
    <submittedName>
        <fullName evidence="2">Uncharacterized protein</fullName>
    </submittedName>
</protein>
<dbReference type="EMBL" id="VSRR010116437">
    <property type="protein sequence ID" value="MPC98970.1"/>
    <property type="molecule type" value="Genomic_DNA"/>
</dbReference>
<evidence type="ECO:0000313" key="2">
    <source>
        <dbReference type="EMBL" id="MPC98970.1"/>
    </source>
</evidence>
<dbReference type="AlphaFoldDB" id="A0A5B7JQ80"/>
<comment type="caution">
    <text evidence="2">The sequence shown here is derived from an EMBL/GenBank/DDBJ whole genome shotgun (WGS) entry which is preliminary data.</text>
</comment>
<evidence type="ECO:0000313" key="3">
    <source>
        <dbReference type="Proteomes" id="UP000324222"/>
    </source>
</evidence>
<feature type="compositionally biased region" description="Basic and acidic residues" evidence="1">
    <location>
        <begin position="90"/>
        <end position="105"/>
    </location>
</feature>
<accession>A0A5B7JQ80</accession>